<dbReference type="AlphaFoldDB" id="A0AA36FC97"/>
<dbReference type="Proteomes" id="UP001162480">
    <property type="component" value="Chromosome 14"/>
</dbReference>
<dbReference type="EMBL" id="OX597827">
    <property type="protein sequence ID" value="CAI9732770.1"/>
    <property type="molecule type" value="Genomic_DNA"/>
</dbReference>
<name>A0AA36FC97_OCTVU</name>
<protein>
    <submittedName>
        <fullName evidence="1">Uncharacterized protein</fullName>
    </submittedName>
</protein>
<gene>
    <name evidence="1" type="ORF">OCTVUL_1B002598</name>
</gene>
<keyword evidence="2" id="KW-1185">Reference proteome</keyword>
<proteinExistence type="predicted"/>
<evidence type="ECO:0000313" key="2">
    <source>
        <dbReference type="Proteomes" id="UP001162480"/>
    </source>
</evidence>
<organism evidence="1 2">
    <name type="scientific">Octopus vulgaris</name>
    <name type="common">Common octopus</name>
    <dbReference type="NCBI Taxonomy" id="6645"/>
    <lineage>
        <taxon>Eukaryota</taxon>
        <taxon>Metazoa</taxon>
        <taxon>Spiralia</taxon>
        <taxon>Lophotrochozoa</taxon>
        <taxon>Mollusca</taxon>
        <taxon>Cephalopoda</taxon>
        <taxon>Coleoidea</taxon>
        <taxon>Octopodiformes</taxon>
        <taxon>Octopoda</taxon>
        <taxon>Incirrata</taxon>
        <taxon>Octopodidae</taxon>
        <taxon>Octopus</taxon>
    </lineage>
</organism>
<sequence length="222" mass="25049">MLPFCVPCEQTRQEQFVLRRARNAASTAVIRASQTAQQAELRCARDAASTSNSRALETVKQIATRFGADSQRKMRSHVFSKISSRYWSNKAFRYSPHEDCAPHSYIIGNMSTVCVHCNAIRWPAESTDIRCSNGMGRDANTNQFKVVIRGDRAPPGQRQGYFNKPQTDEVVVLIISLNECASNRDIVLEWISLFKSSIEDSVLAKIPCVWWCRIGGFRMHTG</sequence>
<accession>A0AA36FC97</accession>
<reference evidence="1" key="1">
    <citation type="submission" date="2023-08" db="EMBL/GenBank/DDBJ databases">
        <authorList>
            <person name="Alioto T."/>
            <person name="Alioto T."/>
            <person name="Gomez Garrido J."/>
        </authorList>
    </citation>
    <scope>NUCLEOTIDE SEQUENCE</scope>
</reference>
<evidence type="ECO:0000313" key="1">
    <source>
        <dbReference type="EMBL" id="CAI9732770.1"/>
    </source>
</evidence>